<sequence>MHFPSPAAAHPMSAPAVSCLRLVLPGFTGLVSASLIRPRGVAVRSGGQGAAPPDSAAILRRPAAATTAADEQESDADASLGSPVEDEAPDEGRRRGAEREWVDWEDLILEDTVPLVGFVRMILHSGKYSSGDRLTPEHEKAILERLLPYHPQYEKKIGCGIDYITLGLHPEFENSRCLFIVRTDGEQVDFSFWKCIKGLIREKYPFVPAYIHLCQCQSSEDQKRCGSDLSLTRDAAVFYPCH</sequence>
<evidence type="ECO:0008006" key="9">
    <source>
        <dbReference type="Google" id="ProtNLM"/>
    </source>
</evidence>
<keyword evidence="2" id="KW-0150">Chloroplast</keyword>
<evidence type="ECO:0000256" key="6">
    <source>
        <dbReference type="SAM" id="SignalP"/>
    </source>
</evidence>
<feature type="chain" id="PRO_5042013188" description="Protein DCL, chloroplastic" evidence="6">
    <location>
        <begin position="34"/>
        <end position="242"/>
    </location>
</feature>
<organism evidence="7 8">
    <name type="scientific">Lolium multiflorum</name>
    <name type="common">Italian ryegrass</name>
    <name type="synonym">Lolium perenne subsp. multiflorum</name>
    <dbReference type="NCBI Taxonomy" id="4521"/>
    <lineage>
        <taxon>Eukaryota</taxon>
        <taxon>Viridiplantae</taxon>
        <taxon>Streptophyta</taxon>
        <taxon>Embryophyta</taxon>
        <taxon>Tracheophyta</taxon>
        <taxon>Spermatophyta</taxon>
        <taxon>Magnoliopsida</taxon>
        <taxon>Liliopsida</taxon>
        <taxon>Poales</taxon>
        <taxon>Poaceae</taxon>
        <taxon>BOP clade</taxon>
        <taxon>Pooideae</taxon>
        <taxon>Poodae</taxon>
        <taxon>Poeae</taxon>
        <taxon>Poeae Chloroplast Group 2 (Poeae type)</taxon>
        <taxon>Loliodinae</taxon>
        <taxon>Loliinae</taxon>
        <taxon>Lolium</taxon>
    </lineage>
</organism>
<feature type="region of interest" description="Disordered" evidence="5">
    <location>
        <begin position="61"/>
        <end position="96"/>
    </location>
</feature>
<gene>
    <name evidence="7" type="ORF">QYE76_025604</name>
</gene>
<dbReference type="GO" id="GO:1901259">
    <property type="term" value="P:chloroplast rRNA processing"/>
    <property type="evidence" value="ECO:0007669"/>
    <property type="project" value="TreeGrafter"/>
</dbReference>
<evidence type="ECO:0000313" key="8">
    <source>
        <dbReference type="Proteomes" id="UP001231189"/>
    </source>
</evidence>
<accession>A0AAD8VUF0</accession>
<dbReference type="Gene3D" id="3.10.450.40">
    <property type="match status" value="1"/>
</dbReference>
<comment type="subcellular location">
    <subcellularLocation>
        <location evidence="1">Plastid</location>
        <location evidence="1">Chloroplast</location>
    </subcellularLocation>
</comment>
<dbReference type="Pfam" id="PF11523">
    <property type="entry name" value="DUF3223"/>
    <property type="match status" value="1"/>
</dbReference>
<dbReference type="PANTHER" id="PTHR33415:SF15">
    <property type="entry name" value="PROTEIN DCL HOMOLOG, CHLOROPLASTIC"/>
    <property type="match status" value="1"/>
</dbReference>
<evidence type="ECO:0000256" key="4">
    <source>
        <dbReference type="ARBA" id="ARBA00022946"/>
    </source>
</evidence>
<evidence type="ECO:0000313" key="7">
    <source>
        <dbReference type="EMBL" id="KAK1620087.1"/>
    </source>
</evidence>
<keyword evidence="6" id="KW-0732">Signal</keyword>
<evidence type="ECO:0000256" key="1">
    <source>
        <dbReference type="ARBA" id="ARBA00004229"/>
    </source>
</evidence>
<dbReference type="GO" id="GO:0009658">
    <property type="term" value="P:chloroplast organization"/>
    <property type="evidence" value="ECO:0007669"/>
    <property type="project" value="UniProtKB-ARBA"/>
</dbReference>
<dbReference type="InterPro" id="IPR044673">
    <property type="entry name" value="DCL-like"/>
</dbReference>
<keyword evidence="8" id="KW-1185">Reference proteome</keyword>
<dbReference type="Proteomes" id="UP001231189">
    <property type="component" value="Unassembled WGS sequence"/>
</dbReference>
<feature type="signal peptide" evidence="6">
    <location>
        <begin position="1"/>
        <end position="33"/>
    </location>
</feature>
<protein>
    <recommendedName>
        <fullName evidence="9">Protein DCL, chloroplastic</fullName>
    </recommendedName>
</protein>
<name>A0AAD8VUF0_LOLMU</name>
<keyword evidence="3" id="KW-0934">Plastid</keyword>
<dbReference type="FunFam" id="3.10.450.40:FF:000008">
    <property type="entry name" value="Protein DCL, chloroplastic"/>
    <property type="match status" value="1"/>
</dbReference>
<dbReference type="PANTHER" id="PTHR33415">
    <property type="entry name" value="PROTEIN EMBRYO DEFECTIVE 514"/>
    <property type="match status" value="1"/>
</dbReference>
<comment type="caution">
    <text evidence="7">The sequence shown here is derived from an EMBL/GenBank/DDBJ whole genome shotgun (WGS) entry which is preliminary data.</text>
</comment>
<evidence type="ECO:0000256" key="5">
    <source>
        <dbReference type="SAM" id="MobiDB-lite"/>
    </source>
</evidence>
<proteinExistence type="predicted"/>
<dbReference type="EMBL" id="JAUUTY010000006">
    <property type="protein sequence ID" value="KAK1620087.1"/>
    <property type="molecule type" value="Genomic_DNA"/>
</dbReference>
<evidence type="ECO:0000256" key="2">
    <source>
        <dbReference type="ARBA" id="ARBA00022528"/>
    </source>
</evidence>
<dbReference type="AlphaFoldDB" id="A0AAD8VUF0"/>
<reference evidence="7" key="1">
    <citation type="submission" date="2023-07" db="EMBL/GenBank/DDBJ databases">
        <title>A chromosome-level genome assembly of Lolium multiflorum.</title>
        <authorList>
            <person name="Chen Y."/>
            <person name="Copetti D."/>
            <person name="Kolliker R."/>
            <person name="Studer B."/>
        </authorList>
    </citation>
    <scope>NUCLEOTIDE SEQUENCE</scope>
    <source>
        <strain evidence="7">02402/16</strain>
        <tissue evidence="7">Leaf</tissue>
    </source>
</reference>
<keyword evidence="4" id="KW-0809">Transit peptide</keyword>
<dbReference type="GO" id="GO:0009507">
    <property type="term" value="C:chloroplast"/>
    <property type="evidence" value="ECO:0007669"/>
    <property type="project" value="UniProtKB-SubCell"/>
</dbReference>
<evidence type="ECO:0000256" key="3">
    <source>
        <dbReference type="ARBA" id="ARBA00022640"/>
    </source>
</evidence>